<keyword evidence="7 10" id="KW-0648">Protein biosynthesis</keyword>
<organism evidence="12 13">
    <name type="scientific">Fervidobacterium gondwanense DSM 13020</name>
    <dbReference type="NCBI Taxonomy" id="1121883"/>
    <lineage>
        <taxon>Bacteria</taxon>
        <taxon>Thermotogati</taxon>
        <taxon>Thermotogota</taxon>
        <taxon>Thermotogae</taxon>
        <taxon>Thermotogales</taxon>
        <taxon>Fervidobacteriaceae</taxon>
        <taxon>Fervidobacterium</taxon>
    </lineage>
</organism>
<dbReference type="InterPro" id="IPR008909">
    <property type="entry name" value="DALR_anticod-bd"/>
</dbReference>
<keyword evidence="4 10" id="KW-0436">Ligase</keyword>
<dbReference type="GO" id="GO:0006420">
    <property type="term" value="P:arginyl-tRNA aminoacylation"/>
    <property type="evidence" value="ECO:0007669"/>
    <property type="project" value="InterPro"/>
</dbReference>
<comment type="catalytic activity">
    <reaction evidence="9 10">
        <text>tRNA(Gly) + glycine + ATP = glycyl-tRNA(Gly) + AMP + diphosphate</text>
        <dbReference type="Rhea" id="RHEA:16013"/>
        <dbReference type="Rhea" id="RHEA-COMP:9664"/>
        <dbReference type="Rhea" id="RHEA-COMP:9683"/>
        <dbReference type="ChEBI" id="CHEBI:30616"/>
        <dbReference type="ChEBI" id="CHEBI:33019"/>
        <dbReference type="ChEBI" id="CHEBI:57305"/>
        <dbReference type="ChEBI" id="CHEBI:78442"/>
        <dbReference type="ChEBI" id="CHEBI:78522"/>
        <dbReference type="ChEBI" id="CHEBI:456215"/>
        <dbReference type="EC" id="6.1.1.14"/>
    </reaction>
</comment>
<keyword evidence="3 10" id="KW-0963">Cytoplasm</keyword>
<evidence type="ECO:0000256" key="6">
    <source>
        <dbReference type="ARBA" id="ARBA00022840"/>
    </source>
</evidence>
<accession>A0A1M7SKT0</accession>
<gene>
    <name evidence="10" type="primary">glyS</name>
    <name evidence="12" type="ORF">SAMN02745226_01013</name>
</gene>
<dbReference type="OrthoDB" id="9775440at2"/>
<evidence type="ECO:0000313" key="12">
    <source>
        <dbReference type="EMBL" id="SHN59070.1"/>
    </source>
</evidence>
<reference evidence="13" key="1">
    <citation type="submission" date="2016-12" db="EMBL/GenBank/DDBJ databases">
        <authorList>
            <person name="Varghese N."/>
            <person name="Submissions S."/>
        </authorList>
    </citation>
    <scope>NUCLEOTIDE SEQUENCE [LARGE SCALE GENOMIC DNA]</scope>
    <source>
        <strain evidence="13">DSM 13020</strain>
    </source>
</reference>
<evidence type="ECO:0000256" key="2">
    <source>
        <dbReference type="ARBA" id="ARBA00008226"/>
    </source>
</evidence>
<dbReference type="Pfam" id="PF02092">
    <property type="entry name" value="tRNA_synt_2f"/>
    <property type="match status" value="1"/>
</dbReference>
<dbReference type="EMBL" id="FRDJ01000004">
    <property type="protein sequence ID" value="SHN59070.1"/>
    <property type="molecule type" value="Genomic_DNA"/>
</dbReference>
<dbReference type="Proteomes" id="UP000184207">
    <property type="component" value="Unassembled WGS sequence"/>
</dbReference>
<evidence type="ECO:0000256" key="5">
    <source>
        <dbReference type="ARBA" id="ARBA00022741"/>
    </source>
</evidence>
<dbReference type="HAMAP" id="MF_00255">
    <property type="entry name" value="Gly_tRNA_synth_beta"/>
    <property type="match status" value="1"/>
</dbReference>
<dbReference type="AlphaFoldDB" id="A0A1M7SKT0"/>
<evidence type="ECO:0000256" key="3">
    <source>
        <dbReference type="ARBA" id="ARBA00022490"/>
    </source>
</evidence>
<comment type="subcellular location">
    <subcellularLocation>
        <location evidence="1 10">Cytoplasm</location>
    </subcellularLocation>
</comment>
<dbReference type="EC" id="6.1.1.14" evidence="10"/>
<evidence type="ECO:0000313" key="13">
    <source>
        <dbReference type="Proteomes" id="UP000184207"/>
    </source>
</evidence>
<dbReference type="PANTHER" id="PTHR30075">
    <property type="entry name" value="GLYCYL-TRNA SYNTHETASE"/>
    <property type="match status" value="1"/>
</dbReference>
<dbReference type="PRINTS" id="PR01045">
    <property type="entry name" value="TRNASYNTHGB"/>
</dbReference>
<dbReference type="PROSITE" id="PS50861">
    <property type="entry name" value="AA_TRNA_LIGASE_II_GLYAB"/>
    <property type="match status" value="1"/>
</dbReference>
<dbReference type="GO" id="GO:0005524">
    <property type="term" value="F:ATP binding"/>
    <property type="evidence" value="ECO:0007669"/>
    <property type="project" value="UniProtKB-UniRule"/>
</dbReference>
<dbReference type="InterPro" id="IPR006194">
    <property type="entry name" value="Gly-tRNA-synth_heterodimer"/>
</dbReference>
<sequence length="672" mass="77510">MINNEFFFEIGVEELPTTEVKGIIQQLNEKVSESLKTEGLEYKEVKVFVAPRRFGFVISGLSESASDKTVEKKGPAVNVAYDKDGQPTKALLGFLKSNEAALENVKIVDNYVYITKVQKGVSAREALKKMVPSIIYSLRFRKPMKWGKGEFEFVRIPHHVISLYNGEVLDLEIFGLKADAKTVGHRFVMDEYFSVSSYEDYMSKLNKYFVIPELDKRREFIHQQISEFEKQGYEVEKDEELVEEVAILTEYPKLIHGKFLEKYLALPEELVKTTIKHHQRSFTVRKNGKMTNDFIAFIDMPSDEYGNARRGYERVINARLEDARYYYEKDASVRLESFNERLKEIVFQKELGTLYNKVLRIEELSKQIIEILDLNAKSDTILMTAKLSKADIGSHVVYEFPELQGTMGRIYALKDGYPKDVALGIEEHYSPTPTTIEGAIVGIADRVDTIVGNFIIGNIPSGSKDPYGLRSKVDDIYAIVEKYDWDIDLKIVIDRACKLLNREELPKELLEFFETRFELYNSNIRYDIARAVRGLWTKPLRGILSAKAIANVVGAEEFEHFLVGFERVHNISKKHGSVEFDAAKFTQKEEKELFEKYLEIKPVVLDLIGHLNYRDALIRITELRPFIDNYFDNVFVMAEQEDIRLNRLGFLKTVDTLFSEFGDLTLVERIKS</sequence>
<dbReference type="RefSeq" id="WP_072759046.1">
    <property type="nucleotide sequence ID" value="NZ_FRDJ01000004.1"/>
</dbReference>
<comment type="subunit">
    <text evidence="10">Tetramer of two alpha and two beta subunits.</text>
</comment>
<comment type="similarity">
    <text evidence="2 10">Belongs to the class-II aminoacyl-tRNA synthetase family.</text>
</comment>
<feature type="domain" description="DALR anticodon binding" evidence="11">
    <location>
        <begin position="566"/>
        <end position="660"/>
    </location>
</feature>
<protein>
    <recommendedName>
        <fullName evidence="10">Glycine--tRNA ligase beta subunit</fullName>
        <ecNumber evidence="10">6.1.1.14</ecNumber>
    </recommendedName>
    <alternativeName>
        <fullName evidence="10">Glycyl-tRNA synthetase beta subunit</fullName>
        <shortName evidence="10">GlyRS</shortName>
    </alternativeName>
</protein>
<dbReference type="STRING" id="1121883.SAMN02745226_01013"/>
<keyword evidence="13" id="KW-1185">Reference proteome</keyword>
<proteinExistence type="inferred from homology"/>
<keyword evidence="5 10" id="KW-0547">Nucleotide-binding</keyword>
<dbReference type="GO" id="GO:0006426">
    <property type="term" value="P:glycyl-tRNA aminoacylation"/>
    <property type="evidence" value="ECO:0007669"/>
    <property type="project" value="UniProtKB-UniRule"/>
</dbReference>
<dbReference type="InterPro" id="IPR015944">
    <property type="entry name" value="Gly-tRNA-synth_bsu"/>
</dbReference>
<dbReference type="Pfam" id="PF05746">
    <property type="entry name" value="DALR_1"/>
    <property type="match status" value="1"/>
</dbReference>
<name>A0A1M7SKT0_FERGO</name>
<evidence type="ECO:0000256" key="7">
    <source>
        <dbReference type="ARBA" id="ARBA00022917"/>
    </source>
</evidence>
<dbReference type="PANTHER" id="PTHR30075:SF2">
    <property type="entry name" value="GLYCINE--TRNA LIGASE, CHLOROPLASTIC_MITOCHONDRIAL 2"/>
    <property type="match status" value="1"/>
</dbReference>
<dbReference type="GO" id="GO:0004814">
    <property type="term" value="F:arginine-tRNA ligase activity"/>
    <property type="evidence" value="ECO:0007669"/>
    <property type="project" value="InterPro"/>
</dbReference>
<dbReference type="GO" id="GO:0005829">
    <property type="term" value="C:cytosol"/>
    <property type="evidence" value="ECO:0007669"/>
    <property type="project" value="TreeGrafter"/>
</dbReference>
<dbReference type="NCBIfam" id="TIGR00211">
    <property type="entry name" value="glyS"/>
    <property type="match status" value="1"/>
</dbReference>
<evidence type="ECO:0000256" key="8">
    <source>
        <dbReference type="ARBA" id="ARBA00023146"/>
    </source>
</evidence>
<evidence type="ECO:0000256" key="4">
    <source>
        <dbReference type="ARBA" id="ARBA00022598"/>
    </source>
</evidence>
<evidence type="ECO:0000256" key="10">
    <source>
        <dbReference type="HAMAP-Rule" id="MF_00255"/>
    </source>
</evidence>
<evidence type="ECO:0000256" key="9">
    <source>
        <dbReference type="ARBA" id="ARBA00047937"/>
    </source>
</evidence>
<dbReference type="GO" id="GO:0004820">
    <property type="term" value="F:glycine-tRNA ligase activity"/>
    <property type="evidence" value="ECO:0007669"/>
    <property type="project" value="UniProtKB-UniRule"/>
</dbReference>
<dbReference type="SUPFAM" id="SSF109604">
    <property type="entry name" value="HD-domain/PDEase-like"/>
    <property type="match status" value="1"/>
</dbReference>
<keyword evidence="6 10" id="KW-0067">ATP-binding</keyword>
<evidence type="ECO:0000259" key="11">
    <source>
        <dbReference type="Pfam" id="PF05746"/>
    </source>
</evidence>
<keyword evidence="8 10" id="KW-0030">Aminoacyl-tRNA synthetase</keyword>
<evidence type="ECO:0000256" key="1">
    <source>
        <dbReference type="ARBA" id="ARBA00004496"/>
    </source>
</evidence>